<organism evidence="5 6">
    <name type="scientific">Paenibacillus phyllosphaerae</name>
    <dbReference type="NCBI Taxonomy" id="274593"/>
    <lineage>
        <taxon>Bacteria</taxon>
        <taxon>Bacillati</taxon>
        <taxon>Bacillota</taxon>
        <taxon>Bacilli</taxon>
        <taxon>Bacillales</taxon>
        <taxon>Paenibacillaceae</taxon>
        <taxon>Paenibacillus</taxon>
    </lineage>
</organism>
<protein>
    <submittedName>
        <fullName evidence="5">N-acetylmuramoyl-L-alanine amidase</fullName>
        <ecNumber evidence="5">3.5.1.28</ecNumber>
    </submittedName>
</protein>
<dbReference type="SMART" id="SM00646">
    <property type="entry name" value="Ami_3"/>
    <property type="match status" value="1"/>
</dbReference>
<keyword evidence="1 5" id="KW-0378">Hydrolase</keyword>
<dbReference type="SUPFAM" id="SSF53187">
    <property type="entry name" value="Zn-dependent exopeptidases"/>
    <property type="match status" value="1"/>
</dbReference>
<feature type="chain" id="PRO_5031545447" evidence="3">
    <location>
        <begin position="27"/>
        <end position="504"/>
    </location>
</feature>
<dbReference type="RefSeq" id="WP_183600321.1">
    <property type="nucleotide sequence ID" value="NZ_JACHXK010000004.1"/>
</dbReference>
<dbReference type="SUPFAM" id="SSF55383">
    <property type="entry name" value="Copper amine oxidase, domain N"/>
    <property type="match status" value="2"/>
</dbReference>
<dbReference type="EC" id="3.5.1.28" evidence="5"/>
<dbReference type="CDD" id="cd02696">
    <property type="entry name" value="MurNAc-LAA"/>
    <property type="match status" value="1"/>
</dbReference>
<dbReference type="AlphaFoldDB" id="A0A7W5FMN8"/>
<dbReference type="Proteomes" id="UP000570361">
    <property type="component" value="Unassembled WGS sequence"/>
</dbReference>
<evidence type="ECO:0000256" key="3">
    <source>
        <dbReference type="SAM" id="SignalP"/>
    </source>
</evidence>
<evidence type="ECO:0000256" key="1">
    <source>
        <dbReference type="ARBA" id="ARBA00022801"/>
    </source>
</evidence>
<name>A0A7W5FMN8_9BACL</name>
<evidence type="ECO:0000313" key="6">
    <source>
        <dbReference type="Proteomes" id="UP000570361"/>
    </source>
</evidence>
<dbReference type="Gene3D" id="2.60.40.3500">
    <property type="match status" value="1"/>
</dbReference>
<dbReference type="Pfam" id="PF01520">
    <property type="entry name" value="Amidase_3"/>
    <property type="match status" value="1"/>
</dbReference>
<dbReference type="InterPro" id="IPR002508">
    <property type="entry name" value="MurNAc-LAA_cat"/>
</dbReference>
<proteinExistence type="predicted"/>
<feature type="signal peptide" evidence="3">
    <location>
        <begin position="1"/>
        <end position="26"/>
    </location>
</feature>
<keyword evidence="6" id="KW-1185">Reference proteome</keyword>
<evidence type="ECO:0000256" key="2">
    <source>
        <dbReference type="SAM" id="MobiDB-lite"/>
    </source>
</evidence>
<dbReference type="Pfam" id="PF07833">
    <property type="entry name" value="Cu_amine_oxidN1"/>
    <property type="match status" value="1"/>
</dbReference>
<dbReference type="InterPro" id="IPR036582">
    <property type="entry name" value="Mao_N_sf"/>
</dbReference>
<dbReference type="GO" id="GO:0008745">
    <property type="term" value="F:N-acetylmuramoyl-L-alanine amidase activity"/>
    <property type="evidence" value="ECO:0007669"/>
    <property type="project" value="UniProtKB-EC"/>
</dbReference>
<dbReference type="InterPro" id="IPR050695">
    <property type="entry name" value="N-acetylmuramoyl_amidase_3"/>
</dbReference>
<dbReference type="GO" id="GO:0009253">
    <property type="term" value="P:peptidoglycan catabolic process"/>
    <property type="evidence" value="ECO:0007669"/>
    <property type="project" value="InterPro"/>
</dbReference>
<sequence length="504" mass="53945">MKKLVSAVMLLSLVFSLLYGVNGAQAAAAVTPKLYLNGKLLQSSAEPKVVSQTTLVPIRTVSEGIGFQVSWTGKNVQVSDGNSRNIVLTFDSKTALVNDQTITLDVAATVDKGTTYVPLRFVSEQLGLSVYWDQPTKSVHLYQVDTPTEPNIEPGEPGAGNGTDTGTSDGSSGTGGDTNEDGSSDDGVPGSEASATLNAIDYDGLSSIFLSYDGTIGDIKTQLLHSPERIVIDLPNVSFSSSFSPGFTSASKLGEILVDSHVSMQKIRYSLFSDKPETVRIVLDVTTATNYEIAREDGAIRINVLDPVSTGTPTVPTTPTTPDTTDDGIYTVVIDAGHGNHDPGAVANNRKEKDFNLALSLKVKALLDKETKVKGILTRSTDIFLELDERAQFANKAKADLFISIHANKATASASGTETYYYHSYSKSFADIVHKHLLKATGLKDRKVKQSGFAVIKKTTMPAILLESGFISNTTDVSVLFSEAKQNQMAQAIVTGIKEYLKLN</sequence>
<dbReference type="InterPro" id="IPR012854">
    <property type="entry name" value="Cu_amine_oxidase-like_N"/>
</dbReference>
<comment type="caution">
    <text evidence="5">The sequence shown here is derived from an EMBL/GenBank/DDBJ whole genome shotgun (WGS) entry which is preliminary data.</text>
</comment>
<keyword evidence="3" id="KW-0732">Signal</keyword>
<evidence type="ECO:0000259" key="4">
    <source>
        <dbReference type="SMART" id="SM00646"/>
    </source>
</evidence>
<dbReference type="PANTHER" id="PTHR30404">
    <property type="entry name" value="N-ACETYLMURAMOYL-L-ALANINE AMIDASE"/>
    <property type="match status" value="1"/>
</dbReference>
<gene>
    <name evidence="5" type="ORF">FHS18_002507</name>
</gene>
<feature type="region of interest" description="Disordered" evidence="2">
    <location>
        <begin position="146"/>
        <end position="192"/>
    </location>
</feature>
<dbReference type="GO" id="GO:0030288">
    <property type="term" value="C:outer membrane-bounded periplasmic space"/>
    <property type="evidence" value="ECO:0007669"/>
    <property type="project" value="TreeGrafter"/>
</dbReference>
<evidence type="ECO:0000313" key="5">
    <source>
        <dbReference type="EMBL" id="MBB3110440.1"/>
    </source>
</evidence>
<dbReference type="Gene3D" id="3.30.457.10">
    <property type="entry name" value="Copper amine oxidase-like, N-terminal domain"/>
    <property type="match status" value="1"/>
</dbReference>
<feature type="domain" description="MurNAc-LAA" evidence="4">
    <location>
        <begin position="391"/>
        <end position="498"/>
    </location>
</feature>
<accession>A0A7W5FMN8</accession>
<dbReference type="PANTHER" id="PTHR30404:SF0">
    <property type="entry name" value="N-ACETYLMURAMOYL-L-ALANINE AMIDASE AMIC"/>
    <property type="match status" value="1"/>
</dbReference>
<dbReference type="Gene3D" id="3.40.630.40">
    <property type="entry name" value="Zn-dependent exopeptidases"/>
    <property type="match status" value="1"/>
</dbReference>
<dbReference type="EMBL" id="JACHXK010000004">
    <property type="protein sequence ID" value="MBB3110440.1"/>
    <property type="molecule type" value="Genomic_DNA"/>
</dbReference>
<reference evidence="5 6" key="1">
    <citation type="submission" date="2020-08" db="EMBL/GenBank/DDBJ databases">
        <title>Genomic Encyclopedia of Type Strains, Phase III (KMG-III): the genomes of soil and plant-associated and newly described type strains.</title>
        <authorList>
            <person name="Whitman W."/>
        </authorList>
    </citation>
    <scope>NUCLEOTIDE SEQUENCE [LARGE SCALE GENOMIC DNA]</scope>
    <source>
        <strain evidence="5 6">CECT 5862</strain>
    </source>
</reference>